<evidence type="ECO:0000313" key="2">
    <source>
        <dbReference type="Proteomes" id="UP000007174"/>
    </source>
</evidence>
<name>H1VBA8_COLHI</name>
<dbReference type="AlphaFoldDB" id="H1VBA8"/>
<proteinExistence type="predicted"/>
<reference evidence="2" key="1">
    <citation type="journal article" date="2012" name="Nat. Genet.">
        <title>Lifestyle transitions in plant pathogenic Colletotrichum fungi deciphered by genome and transcriptome analyses.</title>
        <authorList>
            <person name="O'Connell R.J."/>
            <person name="Thon M.R."/>
            <person name="Hacquard S."/>
            <person name="Amyotte S.G."/>
            <person name="Kleemann J."/>
            <person name="Torres M.F."/>
            <person name="Damm U."/>
            <person name="Buiate E.A."/>
            <person name="Epstein L."/>
            <person name="Alkan N."/>
            <person name="Altmueller J."/>
            <person name="Alvarado-Balderrama L."/>
            <person name="Bauser C.A."/>
            <person name="Becker C."/>
            <person name="Birren B.W."/>
            <person name="Chen Z."/>
            <person name="Choi J."/>
            <person name="Crouch J.A."/>
            <person name="Duvick J.P."/>
            <person name="Farman M.A."/>
            <person name="Gan P."/>
            <person name="Heiman D."/>
            <person name="Henrissat B."/>
            <person name="Howard R.J."/>
            <person name="Kabbage M."/>
            <person name="Koch C."/>
            <person name="Kracher B."/>
            <person name="Kubo Y."/>
            <person name="Law A.D."/>
            <person name="Lebrun M.-H."/>
            <person name="Lee Y.-H."/>
            <person name="Miyara I."/>
            <person name="Moore N."/>
            <person name="Neumann U."/>
            <person name="Nordstroem K."/>
            <person name="Panaccione D.G."/>
            <person name="Panstruga R."/>
            <person name="Place M."/>
            <person name="Proctor R.H."/>
            <person name="Prusky D."/>
            <person name="Rech G."/>
            <person name="Reinhardt R."/>
            <person name="Rollins J.A."/>
            <person name="Rounsley S."/>
            <person name="Schardl C.L."/>
            <person name="Schwartz D.C."/>
            <person name="Shenoy N."/>
            <person name="Shirasu K."/>
            <person name="Sikhakolli U.R."/>
            <person name="Stueber K."/>
            <person name="Sukno S.A."/>
            <person name="Sweigard J.A."/>
            <person name="Takano Y."/>
            <person name="Takahara H."/>
            <person name="Trail F."/>
            <person name="van der Does H.C."/>
            <person name="Voll L.M."/>
            <person name="Will I."/>
            <person name="Young S."/>
            <person name="Zeng Q."/>
            <person name="Zhang J."/>
            <person name="Zhou S."/>
            <person name="Dickman M.B."/>
            <person name="Schulze-Lefert P."/>
            <person name="Ver Loren van Themaat E."/>
            <person name="Ma L.-J."/>
            <person name="Vaillancourt L.J."/>
        </authorList>
    </citation>
    <scope>NUCLEOTIDE SEQUENCE [LARGE SCALE GENOMIC DNA]</scope>
    <source>
        <strain evidence="2">IMI 349063</strain>
    </source>
</reference>
<sequence length="101" mass="11389">HHLARSSEDSSCQARTPVNPLCPSGNSCAERVLDHLPFPVDWLVGGLSRCVTIKFGGEPVKRLTNMHYFDPWQEKQHLAGQVRYLSLSLFSELELELELKA</sequence>
<dbReference type="EMBL" id="CACQ02002493">
    <property type="protein sequence ID" value="CCF37511.1"/>
    <property type="molecule type" value="Genomic_DNA"/>
</dbReference>
<evidence type="ECO:0000313" key="1">
    <source>
        <dbReference type="EMBL" id="CCF37511.1"/>
    </source>
</evidence>
<dbReference type="HOGENOM" id="CLU_2298280_0_0_1"/>
<dbReference type="Proteomes" id="UP000007174">
    <property type="component" value="Unassembled WGS sequence"/>
</dbReference>
<protein>
    <submittedName>
        <fullName evidence="1">Uncharacterized protein</fullName>
    </submittedName>
</protein>
<organism evidence="1 2">
    <name type="scientific">Colletotrichum higginsianum (strain IMI 349063)</name>
    <name type="common">Crucifer anthracnose fungus</name>
    <dbReference type="NCBI Taxonomy" id="759273"/>
    <lineage>
        <taxon>Eukaryota</taxon>
        <taxon>Fungi</taxon>
        <taxon>Dikarya</taxon>
        <taxon>Ascomycota</taxon>
        <taxon>Pezizomycotina</taxon>
        <taxon>Sordariomycetes</taxon>
        <taxon>Hypocreomycetidae</taxon>
        <taxon>Glomerellales</taxon>
        <taxon>Glomerellaceae</taxon>
        <taxon>Colletotrichum</taxon>
        <taxon>Colletotrichum destructivum species complex</taxon>
    </lineage>
</organism>
<feature type="non-terminal residue" evidence="1">
    <location>
        <position position="1"/>
    </location>
</feature>
<accession>H1VBA8</accession>
<gene>
    <name evidence="1" type="ORF">CH063_08819</name>
</gene>